<dbReference type="InterPro" id="IPR003339">
    <property type="entry name" value="ABC/ECF_trnsptr_transmembrane"/>
</dbReference>
<feature type="transmembrane region" description="Helical" evidence="5">
    <location>
        <begin position="26"/>
        <end position="53"/>
    </location>
</feature>
<keyword evidence="7" id="KW-1185">Reference proteome</keyword>
<dbReference type="EMBL" id="VUNN01000003">
    <property type="protein sequence ID" value="MSU05714.1"/>
    <property type="molecule type" value="Genomic_DNA"/>
</dbReference>
<dbReference type="RefSeq" id="WP_154424612.1">
    <property type="nucleotide sequence ID" value="NZ_VUNN01000003.1"/>
</dbReference>
<evidence type="ECO:0000256" key="2">
    <source>
        <dbReference type="ARBA" id="ARBA00022692"/>
    </source>
</evidence>
<gene>
    <name evidence="6" type="ORF">FYJ80_02830</name>
</gene>
<dbReference type="PANTHER" id="PTHR33514">
    <property type="entry name" value="PROTEIN ABCI12, CHLOROPLASTIC"/>
    <property type="match status" value="1"/>
</dbReference>
<dbReference type="AlphaFoldDB" id="A0A7X2PBA7"/>
<dbReference type="Proteomes" id="UP000460549">
    <property type="component" value="Unassembled WGS sequence"/>
</dbReference>
<feature type="transmembrane region" description="Helical" evidence="5">
    <location>
        <begin position="247"/>
        <end position="266"/>
    </location>
</feature>
<dbReference type="Pfam" id="PF02361">
    <property type="entry name" value="CbiQ"/>
    <property type="match status" value="1"/>
</dbReference>
<evidence type="ECO:0000256" key="4">
    <source>
        <dbReference type="ARBA" id="ARBA00023136"/>
    </source>
</evidence>
<feature type="transmembrane region" description="Helical" evidence="5">
    <location>
        <begin position="65"/>
        <end position="84"/>
    </location>
</feature>
<comment type="caution">
    <text evidence="6">The sequence shown here is derived from an EMBL/GenBank/DDBJ whole genome shotgun (WGS) entry which is preliminary data.</text>
</comment>
<dbReference type="CDD" id="cd16914">
    <property type="entry name" value="EcfT"/>
    <property type="match status" value="1"/>
</dbReference>
<evidence type="ECO:0000313" key="7">
    <source>
        <dbReference type="Proteomes" id="UP000460549"/>
    </source>
</evidence>
<evidence type="ECO:0000256" key="1">
    <source>
        <dbReference type="ARBA" id="ARBA00004141"/>
    </source>
</evidence>
<keyword evidence="2 5" id="KW-0812">Transmembrane</keyword>
<keyword evidence="3 5" id="KW-1133">Transmembrane helix</keyword>
<evidence type="ECO:0000313" key="6">
    <source>
        <dbReference type="EMBL" id="MSU05714.1"/>
    </source>
</evidence>
<dbReference type="GO" id="GO:0005886">
    <property type="term" value="C:plasma membrane"/>
    <property type="evidence" value="ECO:0007669"/>
    <property type="project" value="TreeGrafter"/>
</dbReference>
<feature type="transmembrane region" description="Helical" evidence="5">
    <location>
        <begin position="113"/>
        <end position="134"/>
    </location>
</feature>
<reference evidence="6 7" key="1">
    <citation type="submission" date="2019-08" db="EMBL/GenBank/DDBJ databases">
        <title>In-depth cultivation of the pig gut microbiome towards novel bacterial diversity and tailored functional studies.</title>
        <authorList>
            <person name="Wylensek D."/>
            <person name="Hitch T.C.A."/>
            <person name="Clavel T."/>
        </authorList>
    </citation>
    <scope>NUCLEOTIDE SEQUENCE [LARGE SCALE GENOMIC DNA]</scope>
    <source>
        <strain evidence="6 7">NM-380-WT-3C1</strain>
    </source>
</reference>
<evidence type="ECO:0000256" key="3">
    <source>
        <dbReference type="ARBA" id="ARBA00022989"/>
    </source>
</evidence>
<keyword evidence="4 5" id="KW-0472">Membrane</keyword>
<sequence length="277" mass="31701">MSGIFNYINRESVIHRMSGATKLIVLILWSLAAMTSFDTRFLALLPILAFILFGLSKIRFSDVKFLLWFTFVFMVLNNLLIYIFSPEHGVTIYGSRTVILEGYGRWTLTAEQLFYHLNVVLKYLATIPVVILFVSTTDPSEFASSLSKIGINYKVAYSVSLALRYIPDIQREFHDIMISQQARGLEMASKKQNIIKRLKNASAMLFPLIISSMDRIEVIANAMELRGFGKHKKRSWYSERPFRAPDYTAIIFVCLLMAISLTLNFINGGRYFNPFIG</sequence>
<dbReference type="PANTHER" id="PTHR33514:SF1">
    <property type="entry name" value="ABC TRANSPORTER PERMEASE"/>
    <property type="match status" value="1"/>
</dbReference>
<name>A0A7X2PBA7_9SPIO</name>
<protein>
    <submittedName>
        <fullName evidence="6">Energy-coupling factor transporter transmembrane protein EcfT</fullName>
    </submittedName>
</protein>
<proteinExistence type="predicted"/>
<accession>A0A7X2PBA7</accession>
<organism evidence="6 7">
    <name type="scientific">Bullifex porci</name>
    <dbReference type="NCBI Taxonomy" id="2606638"/>
    <lineage>
        <taxon>Bacteria</taxon>
        <taxon>Pseudomonadati</taxon>
        <taxon>Spirochaetota</taxon>
        <taxon>Spirochaetia</taxon>
        <taxon>Spirochaetales</taxon>
        <taxon>Spirochaetaceae</taxon>
        <taxon>Bullifex</taxon>
    </lineage>
</organism>
<comment type="subcellular location">
    <subcellularLocation>
        <location evidence="1">Membrane</location>
        <topology evidence="1">Multi-pass membrane protein</topology>
    </subcellularLocation>
</comment>
<evidence type="ECO:0000256" key="5">
    <source>
        <dbReference type="SAM" id="Phobius"/>
    </source>
</evidence>